<dbReference type="Pfam" id="PF13657">
    <property type="entry name" value="Couple_hipA"/>
    <property type="match status" value="1"/>
</dbReference>
<accession>A0A1M7I7C7</accession>
<feature type="domain" description="HipA N-terminal subdomain 1" evidence="5">
    <location>
        <begin position="7"/>
        <end position="119"/>
    </location>
</feature>
<organism evidence="6 7">
    <name type="scientific">Xylanibacter ruminicola</name>
    <name type="common">Prevotella ruminicola</name>
    <dbReference type="NCBI Taxonomy" id="839"/>
    <lineage>
        <taxon>Bacteria</taxon>
        <taxon>Pseudomonadati</taxon>
        <taxon>Bacteroidota</taxon>
        <taxon>Bacteroidia</taxon>
        <taxon>Bacteroidales</taxon>
        <taxon>Prevotellaceae</taxon>
        <taxon>Xylanibacter</taxon>
    </lineage>
</organism>
<dbReference type="Gene3D" id="1.10.1070.20">
    <property type="match status" value="1"/>
</dbReference>
<feature type="domain" description="HipA-like C-terminal" evidence="4">
    <location>
        <begin position="172"/>
        <end position="406"/>
    </location>
</feature>
<dbReference type="GO" id="GO:0004674">
    <property type="term" value="F:protein serine/threonine kinase activity"/>
    <property type="evidence" value="ECO:0007669"/>
    <property type="project" value="TreeGrafter"/>
</dbReference>
<dbReference type="InterPro" id="IPR012893">
    <property type="entry name" value="HipA-like_C"/>
</dbReference>
<gene>
    <name evidence="6" type="ORF">SAMN04488494_1805</name>
</gene>
<dbReference type="InterPro" id="IPR017508">
    <property type="entry name" value="HipA_N1"/>
</dbReference>
<dbReference type="AlphaFoldDB" id="A0A1M7I7C7"/>
<dbReference type="PANTHER" id="PTHR37419">
    <property type="entry name" value="SERINE/THREONINE-PROTEIN KINASE TOXIN HIPA"/>
    <property type="match status" value="1"/>
</dbReference>
<dbReference type="RefSeq" id="WP_073044639.1">
    <property type="nucleotide sequence ID" value="NZ_FOLF01000001.1"/>
</dbReference>
<dbReference type="GO" id="GO:0005829">
    <property type="term" value="C:cytosol"/>
    <property type="evidence" value="ECO:0007669"/>
    <property type="project" value="TreeGrafter"/>
</dbReference>
<dbReference type="Pfam" id="PF07804">
    <property type="entry name" value="HipA_C"/>
    <property type="match status" value="1"/>
</dbReference>
<proteinExistence type="inferred from homology"/>
<keyword evidence="3 6" id="KW-0418">Kinase</keyword>
<sequence length="432" mass="49126">MDDLIVDIKLWGKMVGSLAWDNAAGMAVFEYDNDFRRNGIEPAPLTMPLSLGNRPFSFPANRTDCFKGLPGLIADALPDKFGNQIITEWFTRQGLPIGEITPLERLCYVGQRAMGALEFEPSKASDVLNESTEIYIDELTRLAEDIFTKRESFQERMFQQDKTILDILRVGTSAGGAKPKAIIAYNEQTNEVRSGQVKAPDGFSYWLLKFDGVTYSEHGSIMENPQGIGNVEYAYYQMAKACGIDMAECRLLTEGDNHHFMTRRFDRTNDGEKIHMQTVAGLAHLDRDQRHSYEEIFGIIRKMNLNMDATLQLYRRMVFNVVARNNDDHTKNFSFLMDRQGKWELAPAYDLCYSYKPGGRWVGQHQLSLNGKQDEHTRQDLLTVGEKMGIRRSSEIIDEVIDAVSHWRTIAQDSGVKDSHITEIENNLLLLA</sequence>
<evidence type="ECO:0000313" key="7">
    <source>
        <dbReference type="Proteomes" id="UP000184280"/>
    </source>
</evidence>
<evidence type="ECO:0000256" key="3">
    <source>
        <dbReference type="ARBA" id="ARBA00022777"/>
    </source>
</evidence>
<keyword evidence="2" id="KW-0808">Transferase</keyword>
<protein>
    <submittedName>
        <fullName evidence="6">Serine/threonine-protein kinase HipA</fullName>
    </submittedName>
</protein>
<evidence type="ECO:0000256" key="2">
    <source>
        <dbReference type="ARBA" id="ARBA00022679"/>
    </source>
</evidence>
<name>A0A1M7I7C7_XYLRU</name>
<dbReference type="InterPro" id="IPR052028">
    <property type="entry name" value="HipA_Ser/Thr_kinase"/>
</dbReference>
<dbReference type="EMBL" id="FRCJ01000003">
    <property type="protein sequence ID" value="SHM36691.1"/>
    <property type="molecule type" value="Genomic_DNA"/>
</dbReference>
<evidence type="ECO:0000256" key="1">
    <source>
        <dbReference type="ARBA" id="ARBA00010164"/>
    </source>
</evidence>
<evidence type="ECO:0000313" key="6">
    <source>
        <dbReference type="EMBL" id="SHM36691.1"/>
    </source>
</evidence>
<evidence type="ECO:0000259" key="4">
    <source>
        <dbReference type="Pfam" id="PF07804"/>
    </source>
</evidence>
<dbReference type="OrthoDB" id="9805913at2"/>
<dbReference type="Proteomes" id="UP000184280">
    <property type="component" value="Unassembled WGS sequence"/>
</dbReference>
<evidence type="ECO:0000259" key="5">
    <source>
        <dbReference type="Pfam" id="PF13657"/>
    </source>
</evidence>
<comment type="similarity">
    <text evidence="1">Belongs to the HipA Ser/Thr kinase family.</text>
</comment>
<dbReference type="PANTHER" id="PTHR37419:SF8">
    <property type="entry name" value="TOXIN YJJJ"/>
    <property type="match status" value="1"/>
</dbReference>
<reference evidence="6 7" key="1">
    <citation type="submission" date="2016-11" db="EMBL/GenBank/DDBJ databases">
        <authorList>
            <person name="Jaros S."/>
            <person name="Januszkiewicz K."/>
            <person name="Wedrychowicz H."/>
        </authorList>
    </citation>
    <scope>NUCLEOTIDE SEQUENCE [LARGE SCALE GENOMIC DNA]</scope>
    <source>
        <strain evidence="6 7">BPI-34</strain>
    </source>
</reference>